<feature type="transmembrane region" description="Helical" evidence="1">
    <location>
        <begin position="45"/>
        <end position="63"/>
    </location>
</feature>
<keyword evidence="1" id="KW-0472">Membrane</keyword>
<keyword evidence="3" id="KW-1185">Reference proteome</keyword>
<dbReference type="AlphaFoldDB" id="A0ABD1FTH7"/>
<protein>
    <submittedName>
        <fullName evidence="2">Uncharacterized protein</fullName>
    </submittedName>
</protein>
<evidence type="ECO:0000313" key="2">
    <source>
        <dbReference type="EMBL" id="KAL1534264.1"/>
    </source>
</evidence>
<dbReference type="Proteomes" id="UP001567538">
    <property type="component" value="Unassembled WGS sequence"/>
</dbReference>
<evidence type="ECO:0000313" key="3">
    <source>
        <dbReference type="Proteomes" id="UP001567538"/>
    </source>
</evidence>
<keyword evidence="1" id="KW-0812">Transmembrane</keyword>
<accession>A0ABD1FTH7</accession>
<comment type="caution">
    <text evidence="2">The sequence shown here is derived from an EMBL/GenBank/DDBJ whole genome shotgun (WGS) entry which is preliminary data.</text>
</comment>
<proteinExistence type="predicted"/>
<keyword evidence="1" id="KW-1133">Transmembrane helix</keyword>
<gene>
    <name evidence="2" type="ORF">AAHA92_30462</name>
</gene>
<dbReference type="EMBL" id="JBEAFC010000012">
    <property type="protein sequence ID" value="KAL1534264.1"/>
    <property type="molecule type" value="Genomic_DNA"/>
</dbReference>
<name>A0ABD1FTH7_SALDI</name>
<sequence length="71" mass="8098">MDSLSSKGVGRRRCEPFDKWNVAVGKDLNRILIMEVLTNISTMKLLLAFHGTLSILFTLRFLYHPFLGCLV</sequence>
<reference evidence="2 3" key="1">
    <citation type="submission" date="2024-06" db="EMBL/GenBank/DDBJ databases">
        <title>A chromosome level genome sequence of Diviner's sage (Salvia divinorum).</title>
        <authorList>
            <person name="Ford S.A."/>
            <person name="Ro D.-K."/>
            <person name="Ness R.W."/>
            <person name="Phillips M.A."/>
        </authorList>
    </citation>
    <scope>NUCLEOTIDE SEQUENCE [LARGE SCALE GENOMIC DNA]</scope>
    <source>
        <strain evidence="2">SAF-2024a</strain>
        <tissue evidence="2">Leaf</tissue>
    </source>
</reference>
<evidence type="ECO:0000256" key="1">
    <source>
        <dbReference type="SAM" id="Phobius"/>
    </source>
</evidence>
<organism evidence="2 3">
    <name type="scientific">Salvia divinorum</name>
    <name type="common">Maria pastora</name>
    <name type="synonym">Diviner's sage</name>
    <dbReference type="NCBI Taxonomy" id="28513"/>
    <lineage>
        <taxon>Eukaryota</taxon>
        <taxon>Viridiplantae</taxon>
        <taxon>Streptophyta</taxon>
        <taxon>Embryophyta</taxon>
        <taxon>Tracheophyta</taxon>
        <taxon>Spermatophyta</taxon>
        <taxon>Magnoliopsida</taxon>
        <taxon>eudicotyledons</taxon>
        <taxon>Gunneridae</taxon>
        <taxon>Pentapetalae</taxon>
        <taxon>asterids</taxon>
        <taxon>lamiids</taxon>
        <taxon>Lamiales</taxon>
        <taxon>Lamiaceae</taxon>
        <taxon>Nepetoideae</taxon>
        <taxon>Mentheae</taxon>
        <taxon>Salviinae</taxon>
        <taxon>Salvia</taxon>
        <taxon>Salvia subgen. Calosphace</taxon>
    </lineage>
</organism>